<gene>
    <name evidence="2" type="ORF">EBN03_14890</name>
</gene>
<dbReference type="AlphaFoldDB" id="A0A3M2L3H5"/>
<sequence length="168" mass="18641">MTVARSLDDLEMRTWLGYMVTRDLIATAVHRDLAVAAEWDPALRANLTVVEYAVLTQLAVAPGQRRGFTELAEVLEWSQSRLSHQITRMQRRGLVTRVAVPDDARRTAAALTPQGAELLAVAAPAHTESVRRNLIDVLDRDQLHALAEIYATLLNHHRGRPPDEPAAV</sequence>
<comment type="caution">
    <text evidence="2">The sequence shown here is derived from an EMBL/GenBank/DDBJ whole genome shotgun (WGS) entry which is preliminary data.</text>
</comment>
<feature type="domain" description="HTH marR-type" evidence="1">
    <location>
        <begin position="1"/>
        <end position="155"/>
    </location>
</feature>
<dbReference type="RefSeq" id="WP_122188612.1">
    <property type="nucleotide sequence ID" value="NZ_RFFH01000005.1"/>
</dbReference>
<name>A0A3M2L3H5_9NOCA</name>
<dbReference type="SMART" id="SM00347">
    <property type="entry name" value="HTH_MARR"/>
    <property type="match status" value="1"/>
</dbReference>
<dbReference type="OrthoDB" id="8635520at2"/>
<dbReference type="GO" id="GO:0003700">
    <property type="term" value="F:DNA-binding transcription factor activity"/>
    <property type="evidence" value="ECO:0007669"/>
    <property type="project" value="InterPro"/>
</dbReference>
<evidence type="ECO:0000313" key="3">
    <source>
        <dbReference type="Proteomes" id="UP000279275"/>
    </source>
</evidence>
<evidence type="ECO:0000313" key="2">
    <source>
        <dbReference type="EMBL" id="RMI32269.1"/>
    </source>
</evidence>
<dbReference type="GO" id="GO:0006950">
    <property type="term" value="P:response to stress"/>
    <property type="evidence" value="ECO:0007669"/>
    <property type="project" value="TreeGrafter"/>
</dbReference>
<accession>A0A3M2L3H5</accession>
<protein>
    <submittedName>
        <fullName evidence="2">MarR family transcriptional regulator</fullName>
    </submittedName>
</protein>
<dbReference type="Gene3D" id="1.10.10.10">
    <property type="entry name" value="Winged helix-like DNA-binding domain superfamily/Winged helix DNA-binding domain"/>
    <property type="match status" value="1"/>
</dbReference>
<organism evidence="2 3">
    <name type="scientific">Nocardia stercoris</name>
    <dbReference type="NCBI Taxonomy" id="2483361"/>
    <lineage>
        <taxon>Bacteria</taxon>
        <taxon>Bacillati</taxon>
        <taxon>Actinomycetota</taxon>
        <taxon>Actinomycetes</taxon>
        <taxon>Mycobacteriales</taxon>
        <taxon>Nocardiaceae</taxon>
        <taxon>Nocardia</taxon>
    </lineage>
</organism>
<dbReference type="Proteomes" id="UP000279275">
    <property type="component" value="Unassembled WGS sequence"/>
</dbReference>
<reference evidence="2 3" key="1">
    <citation type="submission" date="2018-10" db="EMBL/GenBank/DDBJ databases">
        <title>Isolation from cow dung.</title>
        <authorList>
            <person name="Ling L."/>
        </authorList>
    </citation>
    <scope>NUCLEOTIDE SEQUENCE [LARGE SCALE GENOMIC DNA]</scope>
    <source>
        <strain evidence="2 3">NEAU-LL90</strain>
    </source>
</reference>
<dbReference type="PANTHER" id="PTHR33164">
    <property type="entry name" value="TRANSCRIPTIONAL REGULATOR, MARR FAMILY"/>
    <property type="match status" value="1"/>
</dbReference>
<dbReference type="InterPro" id="IPR039422">
    <property type="entry name" value="MarR/SlyA-like"/>
</dbReference>
<dbReference type="Pfam" id="PF12802">
    <property type="entry name" value="MarR_2"/>
    <property type="match status" value="1"/>
</dbReference>
<dbReference type="InterPro" id="IPR036390">
    <property type="entry name" value="WH_DNA-bd_sf"/>
</dbReference>
<dbReference type="InterPro" id="IPR036388">
    <property type="entry name" value="WH-like_DNA-bd_sf"/>
</dbReference>
<evidence type="ECO:0000259" key="1">
    <source>
        <dbReference type="PROSITE" id="PS50995"/>
    </source>
</evidence>
<dbReference type="InterPro" id="IPR000835">
    <property type="entry name" value="HTH_MarR-typ"/>
</dbReference>
<dbReference type="EMBL" id="RFFH01000005">
    <property type="protein sequence ID" value="RMI32269.1"/>
    <property type="molecule type" value="Genomic_DNA"/>
</dbReference>
<dbReference type="PROSITE" id="PS50995">
    <property type="entry name" value="HTH_MARR_2"/>
    <property type="match status" value="1"/>
</dbReference>
<keyword evidence="3" id="KW-1185">Reference proteome</keyword>
<dbReference type="SUPFAM" id="SSF46785">
    <property type="entry name" value="Winged helix' DNA-binding domain"/>
    <property type="match status" value="1"/>
</dbReference>
<dbReference type="PANTHER" id="PTHR33164:SF99">
    <property type="entry name" value="MARR FAMILY REGULATORY PROTEIN"/>
    <property type="match status" value="1"/>
</dbReference>
<proteinExistence type="predicted"/>